<name>A0A2H0Y075_UNCSA</name>
<dbReference type="Proteomes" id="UP000231343">
    <property type="component" value="Unassembled WGS sequence"/>
</dbReference>
<dbReference type="Gene3D" id="1.25.10.10">
    <property type="entry name" value="Leucine-rich Repeat Variant"/>
    <property type="match status" value="1"/>
</dbReference>
<sequence>MSVHLKNQILTMAREVLSSAVLEGKRLAQIRLLGVIGRLGNMDLCLKEFERILKFHTHHSDFTAHATQLGVKLKTFKDPVYHFSEAEIKRRIAEAIGITGNVRGSRLIALMLDDKEASVRQAAAEAAGKIGARHLIDKLKQLTILTTQEYPEGRDQSFVRSAAIEALIRMGQLDYVIERFTQDEINYQTSHELEMLAPLGEPRFIPSLISLLRFGLEIIPTLPATPPKTETPPRAPVIELLAALPPIERARFYDFLYNQGITRQRWAGVASVDEIITHWLTKKRLDKTPSPINLETGRRILEACERDVDPATIDLILKKWGELIS</sequence>
<evidence type="ECO:0000313" key="1">
    <source>
        <dbReference type="EMBL" id="PIS30810.1"/>
    </source>
</evidence>
<dbReference type="InterPro" id="IPR011989">
    <property type="entry name" value="ARM-like"/>
</dbReference>
<gene>
    <name evidence="1" type="ORF">COT42_02380</name>
</gene>
<reference evidence="1 2" key="1">
    <citation type="submission" date="2017-09" db="EMBL/GenBank/DDBJ databases">
        <title>Depth-based differentiation of microbial function through sediment-hosted aquifers and enrichment of novel symbionts in the deep terrestrial subsurface.</title>
        <authorList>
            <person name="Probst A.J."/>
            <person name="Ladd B."/>
            <person name="Jarett J.K."/>
            <person name="Geller-Mcgrath D.E."/>
            <person name="Sieber C.M."/>
            <person name="Emerson J.B."/>
            <person name="Anantharaman K."/>
            <person name="Thomas B.C."/>
            <person name="Malmstrom R."/>
            <person name="Stieglmeier M."/>
            <person name="Klingl A."/>
            <person name="Woyke T."/>
            <person name="Ryan C.M."/>
            <person name="Banfield J.F."/>
        </authorList>
    </citation>
    <scope>NUCLEOTIDE SEQUENCE [LARGE SCALE GENOMIC DNA]</scope>
    <source>
        <strain evidence="1">CG08_land_8_20_14_0_20_45_16</strain>
    </source>
</reference>
<dbReference type="EMBL" id="PEYM01000048">
    <property type="protein sequence ID" value="PIS30810.1"/>
    <property type="molecule type" value="Genomic_DNA"/>
</dbReference>
<evidence type="ECO:0000313" key="2">
    <source>
        <dbReference type="Proteomes" id="UP000231343"/>
    </source>
</evidence>
<dbReference type="InterPro" id="IPR016024">
    <property type="entry name" value="ARM-type_fold"/>
</dbReference>
<accession>A0A2H0Y075</accession>
<protein>
    <recommendedName>
        <fullName evidence="3">HEAT repeat domain-containing protein</fullName>
    </recommendedName>
</protein>
<dbReference type="AlphaFoldDB" id="A0A2H0Y075"/>
<proteinExistence type="predicted"/>
<evidence type="ECO:0008006" key="3">
    <source>
        <dbReference type="Google" id="ProtNLM"/>
    </source>
</evidence>
<organism evidence="1 2">
    <name type="scientific">Candidatus Saganbacteria bacterium CG08_land_8_20_14_0_20_45_16</name>
    <dbReference type="NCBI Taxonomy" id="2014293"/>
    <lineage>
        <taxon>Bacteria</taxon>
        <taxon>Bacillati</taxon>
        <taxon>Saganbacteria</taxon>
    </lineage>
</organism>
<dbReference type="SUPFAM" id="SSF48371">
    <property type="entry name" value="ARM repeat"/>
    <property type="match status" value="1"/>
</dbReference>
<comment type="caution">
    <text evidence="1">The sequence shown here is derived from an EMBL/GenBank/DDBJ whole genome shotgun (WGS) entry which is preliminary data.</text>
</comment>